<accession>A0A7R9LRY3</accession>
<evidence type="ECO:0000256" key="1">
    <source>
        <dbReference type="SAM" id="MobiDB-lite"/>
    </source>
</evidence>
<feature type="region of interest" description="Disordered" evidence="1">
    <location>
        <begin position="66"/>
        <end position="121"/>
    </location>
</feature>
<feature type="compositionally biased region" description="Basic and acidic residues" evidence="1">
    <location>
        <begin position="96"/>
        <end position="112"/>
    </location>
</feature>
<protein>
    <recommendedName>
        <fullName evidence="5">Secreted protein</fullName>
    </recommendedName>
</protein>
<evidence type="ECO:0008006" key="5">
    <source>
        <dbReference type="Google" id="ProtNLM"/>
    </source>
</evidence>
<feature type="compositionally biased region" description="Polar residues" evidence="1">
    <location>
        <begin position="73"/>
        <end position="93"/>
    </location>
</feature>
<dbReference type="AlphaFoldDB" id="A0A7R9LRY3"/>
<dbReference type="EMBL" id="CAJPVJ010001990">
    <property type="protein sequence ID" value="CAG2165623.1"/>
    <property type="molecule type" value="Genomic_DNA"/>
</dbReference>
<dbReference type="EMBL" id="OC916815">
    <property type="protein sequence ID" value="CAD7645349.1"/>
    <property type="molecule type" value="Genomic_DNA"/>
</dbReference>
<evidence type="ECO:0000256" key="2">
    <source>
        <dbReference type="SAM" id="SignalP"/>
    </source>
</evidence>
<evidence type="ECO:0000313" key="3">
    <source>
        <dbReference type="EMBL" id="CAD7645349.1"/>
    </source>
</evidence>
<feature type="chain" id="PRO_5036211283" description="Secreted protein" evidence="2">
    <location>
        <begin position="23"/>
        <end position="230"/>
    </location>
</feature>
<evidence type="ECO:0000313" key="4">
    <source>
        <dbReference type="Proteomes" id="UP000728032"/>
    </source>
</evidence>
<feature type="non-terminal residue" evidence="3">
    <location>
        <position position="230"/>
    </location>
</feature>
<organism evidence="3">
    <name type="scientific">Oppiella nova</name>
    <dbReference type="NCBI Taxonomy" id="334625"/>
    <lineage>
        <taxon>Eukaryota</taxon>
        <taxon>Metazoa</taxon>
        <taxon>Ecdysozoa</taxon>
        <taxon>Arthropoda</taxon>
        <taxon>Chelicerata</taxon>
        <taxon>Arachnida</taxon>
        <taxon>Acari</taxon>
        <taxon>Acariformes</taxon>
        <taxon>Sarcoptiformes</taxon>
        <taxon>Oribatida</taxon>
        <taxon>Brachypylina</taxon>
        <taxon>Oppioidea</taxon>
        <taxon>Oppiidae</taxon>
        <taxon>Oppiella</taxon>
    </lineage>
</organism>
<keyword evidence="4" id="KW-1185">Reference proteome</keyword>
<keyword evidence="2" id="KW-0732">Signal</keyword>
<proteinExistence type="predicted"/>
<sequence>MFQQSYLLAIASMLALPKNGMAAISSARSKVLSNWSSSRTETEVVSTAMITACPPVNVNHQSVVNEMPKSDSSESQTASLVVTSQQNGNQSLISDKYVKRDDPSAKSVEPKPKKSKTVPKNAVKKKIETNNDMKNELKIAMNLNANPKPIEKKRRIWRRNGNKPVVVKDLSNAKGFLAFCTQKYPPTKEGIPFIQDRSCRELTHDFNAPHITHCMDCSEKKSQSQTCRFY</sequence>
<reference evidence="3" key="1">
    <citation type="submission" date="2020-11" db="EMBL/GenBank/DDBJ databases">
        <authorList>
            <person name="Tran Van P."/>
        </authorList>
    </citation>
    <scope>NUCLEOTIDE SEQUENCE</scope>
</reference>
<name>A0A7R9LRY3_9ACAR</name>
<gene>
    <name evidence="3" type="ORF">ONB1V03_LOCUS5162</name>
</gene>
<feature type="signal peptide" evidence="2">
    <location>
        <begin position="1"/>
        <end position="22"/>
    </location>
</feature>
<dbReference type="Proteomes" id="UP000728032">
    <property type="component" value="Unassembled WGS sequence"/>
</dbReference>